<dbReference type="Gene3D" id="3.40.1090.10">
    <property type="entry name" value="Cytosolic phospholipase A2 catalytic domain"/>
    <property type="match status" value="2"/>
</dbReference>
<dbReference type="Pfam" id="PF19890">
    <property type="entry name" value="DUF6363"/>
    <property type="match status" value="1"/>
</dbReference>
<keyword evidence="2 4" id="KW-0442">Lipid degradation</keyword>
<reference evidence="6" key="1">
    <citation type="submission" date="2022-07" db="EMBL/GenBank/DDBJ databases">
        <authorList>
            <person name="Li W.-J."/>
            <person name="Deng Q.-Q."/>
        </authorList>
    </citation>
    <scope>NUCLEOTIDE SEQUENCE</scope>
    <source>
        <strain evidence="6">SYSU M60031</strain>
    </source>
</reference>
<evidence type="ECO:0000256" key="3">
    <source>
        <dbReference type="ARBA" id="ARBA00023098"/>
    </source>
</evidence>
<feature type="short sequence motif" description="DGA/G" evidence="4">
    <location>
        <begin position="161"/>
        <end position="163"/>
    </location>
</feature>
<dbReference type="RefSeq" id="WP_254758057.1">
    <property type="nucleotide sequence ID" value="NZ_JANCLT010000003.1"/>
</dbReference>
<feature type="active site" description="Nucleophile" evidence="4">
    <location>
        <position position="40"/>
    </location>
</feature>
<sequence length="284" mass="33005">MLQHTGLVLEGGGMRGVYTAGVLEYFMEKDLYFPYTIGVSAGACNAASYLARQKERNKQVNIGYINHPNYLSYKNLWRKRQLFDMDFIFREIPTQHVPFDFNTYRDASERFLIGTTDCETGQPVYFDKEGTDEEMLLLLQASSSLPFVAPIVEFRGKKLLDGGISDPIPLRKSQQDGNVKNILILTRNQGYQKKKSSFGWVAGRAYRQYPKLVESMLNRYQSYNETLQYIEEQEQEGKVFLIRPMEKLEVGRVEKDPQKLEALYMQGYRDAERLYDGLQRFLEK</sequence>
<keyword evidence="7" id="KW-1185">Reference proteome</keyword>
<dbReference type="InterPro" id="IPR037483">
    <property type="entry name" value="YjjU-like"/>
</dbReference>
<evidence type="ECO:0000313" key="7">
    <source>
        <dbReference type="Proteomes" id="UP001156102"/>
    </source>
</evidence>
<organism evidence="6 7">
    <name type="scientific">Ectobacillus ponti</name>
    <dbReference type="NCBI Taxonomy" id="2961894"/>
    <lineage>
        <taxon>Bacteria</taxon>
        <taxon>Bacillati</taxon>
        <taxon>Bacillota</taxon>
        <taxon>Bacilli</taxon>
        <taxon>Bacillales</taxon>
        <taxon>Bacillaceae</taxon>
        <taxon>Ectobacillus</taxon>
    </lineage>
</organism>
<name>A0AA41X3M9_9BACI</name>
<feature type="active site" description="Proton acceptor" evidence="4">
    <location>
        <position position="161"/>
    </location>
</feature>
<dbReference type="CDD" id="cd07208">
    <property type="entry name" value="Pat_hypo_Ecoli_yjju_like"/>
    <property type="match status" value="1"/>
</dbReference>
<proteinExistence type="predicted"/>
<dbReference type="GO" id="GO:0016042">
    <property type="term" value="P:lipid catabolic process"/>
    <property type="evidence" value="ECO:0007669"/>
    <property type="project" value="UniProtKB-UniRule"/>
</dbReference>
<dbReference type="AlphaFoldDB" id="A0AA41X3M9"/>
<feature type="short sequence motif" description="GXSXG" evidence="4">
    <location>
        <begin position="38"/>
        <end position="42"/>
    </location>
</feature>
<dbReference type="EMBL" id="JANCLT010000003">
    <property type="protein sequence ID" value="MCP8968137.1"/>
    <property type="molecule type" value="Genomic_DNA"/>
</dbReference>
<dbReference type="PROSITE" id="PS51635">
    <property type="entry name" value="PNPLA"/>
    <property type="match status" value="1"/>
</dbReference>
<dbReference type="Pfam" id="PF01734">
    <property type="entry name" value="Patatin"/>
    <property type="match status" value="1"/>
</dbReference>
<evidence type="ECO:0000256" key="4">
    <source>
        <dbReference type="PROSITE-ProRule" id="PRU01161"/>
    </source>
</evidence>
<evidence type="ECO:0000313" key="6">
    <source>
        <dbReference type="EMBL" id="MCP8968137.1"/>
    </source>
</evidence>
<dbReference type="SUPFAM" id="SSF52151">
    <property type="entry name" value="FabD/lysophospholipase-like"/>
    <property type="match status" value="1"/>
</dbReference>
<accession>A0AA41X3M9</accession>
<dbReference type="InterPro" id="IPR002641">
    <property type="entry name" value="PNPLA_dom"/>
</dbReference>
<dbReference type="InterPro" id="IPR045943">
    <property type="entry name" value="DUF6363"/>
</dbReference>
<comment type="caution">
    <text evidence="6">The sequence shown here is derived from an EMBL/GenBank/DDBJ whole genome shotgun (WGS) entry which is preliminary data.</text>
</comment>
<evidence type="ECO:0000256" key="2">
    <source>
        <dbReference type="ARBA" id="ARBA00022963"/>
    </source>
</evidence>
<protein>
    <submittedName>
        <fullName evidence="6">Patatin family protein</fullName>
    </submittedName>
</protein>
<dbReference type="PANTHER" id="PTHR14226:SF25">
    <property type="entry name" value="PHOSPHOESTERASE"/>
    <property type="match status" value="1"/>
</dbReference>
<dbReference type="Proteomes" id="UP001156102">
    <property type="component" value="Unassembled WGS sequence"/>
</dbReference>
<feature type="domain" description="PNPLA" evidence="5">
    <location>
        <begin position="7"/>
        <end position="174"/>
    </location>
</feature>
<evidence type="ECO:0000259" key="5">
    <source>
        <dbReference type="PROSITE" id="PS51635"/>
    </source>
</evidence>
<keyword evidence="3 4" id="KW-0443">Lipid metabolism</keyword>
<evidence type="ECO:0000256" key="1">
    <source>
        <dbReference type="ARBA" id="ARBA00022801"/>
    </source>
</evidence>
<dbReference type="GO" id="GO:0016787">
    <property type="term" value="F:hydrolase activity"/>
    <property type="evidence" value="ECO:0007669"/>
    <property type="project" value="UniProtKB-UniRule"/>
</dbReference>
<dbReference type="InterPro" id="IPR016035">
    <property type="entry name" value="Acyl_Trfase/lysoPLipase"/>
</dbReference>
<dbReference type="PANTHER" id="PTHR14226">
    <property type="entry name" value="NEUROPATHY TARGET ESTERASE/SWISS CHEESE D.MELANOGASTER"/>
    <property type="match status" value="1"/>
</dbReference>
<keyword evidence="1 4" id="KW-0378">Hydrolase</keyword>
<dbReference type="InterPro" id="IPR050301">
    <property type="entry name" value="NTE"/>
</dbReference>
<gene>
    <name evidence="6" type="ORF">NK662_06240</name>
</gene>
<feature type="short sequence motif" description="GXGXXG" evidence="4">
    <location>
        <begin position="11"/>
        <end position="16"/>
    </location>
</feature>